<evidence type="ECO:0000256" key="3">
    <source>
        <dbReference type="ARBA" id="ARBA00022741"/>
    </source>
</evidence>
<keyword evidence="4 6" id="KW-0067">ATP-binding</keyword>
<accession>A0A133NBP8</accession>
<dbReference type="PATRIC" id="fig|1502.174.peg.792"/>
<dbReference type="InterPro" id="IPR003439">
    <property type="entry name" value="ABC_transporter-like_ATP-bd"/>
</dbReference>
<dbReference type="Proteomes" id="UP000070646">
    <property type="component" value="Unassembled WGS sequence"/>
</dbReference>
<dbReference type="InterPro" id="IPR013563">
    <property type="entry name" value="Oligopep_ABC_C"/>
</dbReference>
<dbReference type="InterPro" id="IPR027417">
    <property type="entry name" value="P-loop_NTPase"/>
</dbReference>
<dbReference type="SMART" id="SM00382">
    <property type="entry name" value="AAA"/>
    <property type="match status" value="1"/>
</dbReference>
<dbReference type="SUPFAM" id="SSF52540">
    <property type="entry name" value="P-loop containing nucleoside triphosphate hydrolases"/>
    <property type="match status" value="1"/>
</dbReference>
<keyword evidence="2" id="KW-0813">Transport</keyword>
<dbReference type="PANTHER" id="PTHR43776:SF8">
    <property type="entry name" value="ABC TRANSPORTER, ATP-BINDING PROTEIN"/>
    <property type="match status" value="1"/>
</dbReference>
<sequence length="323" mass="36037">MADNTVLKVENLKKYFPIKAGVFSKTVGNVKAVDGVSFTIDKGETLGLVGESGCGKSTTGRAILRLFEKTDGNVYFEGKDIFALKKKELRDLRPKMQMIFQDPYSSLNPRLSVDSLVGEALLSHKLCSKDELPERVAKTIERCGLARYHMKRYPHEFSGGQRQRIGIARALILNPSFIVADEPVSALDVSIQSQIVNLMMDLQEEMGFSYLFISHDLSIVKHICHKIGVMYLGSLVELAPKNELYDNPLHPYTKALLSAVPIPDPTIKRERIILKGDIPSPANPPSGCKFHTRCPYAMDKCKKEAPEYKCVGKDHFVACHLLV</sequence>
<dbReference type="EMBL" id="LRPU01000027">
    <property type="protein sequence ID" value="KXA13708.1"/>
    <property type="molecule type" value="Genomic_DNA"/>
</dbReference>
<dbReference type="PANTHER" id="PTHR43776">
    <property type="entry name" value="TRANSPORT ATP-BINDING PROTEIN"/>
    <property type="match status" value="1"/>
</dbReference>
<name>A0A133NBP8_CLOPF</name>
<evidence type="ECO:0000313" key="7">
    <source>
        <dbReference type="Proteomes" id="UP000070646"/>
    </source>
</evidence>
<keyword evidence="3" id="KW-0547">Nucleotide-binding</keyword>
<dbReference type="CDD" id="cd03257">
    <property type="entry name" value="ABC_NikE_OppD_transporters"/>
    <property type="match status" value="1"/>
</dbReference>
<dbReference type="RefSeq" id="WP_060794854.1">
    <property type="nucleotide sequence ID" value="NZ_KQ956174.1"/>
</dbReference>
<dbReference type="GO" id="GO:0015833">
    <property type="term" value="P:peptide transport"/>
    <property type="evidence" value="ECO:0007669"/>
    <property type="project" value="InterPro"/>
</dbReference>
<dbReference type="InterPro" id="IPR050319">
    <property type="entry name" value="ABC_transp_ATP-bind"/>
</dbReference>
<feature type="domain" description="ABC transporter" evidence="5">
    <location>
        <begin position="7"/>
        <end position="257"/>
    </location>
</feature>
<evidence type="ECO:0000313" key="6">
    <source>
        <dbReference type="EMBL" id="KXA13708.1"/>
    </source>
</evidence>
<dbReference type="GO" id="GO:0016887">
    <property type="term" value="F:ATP hydrolysis activity"/>
    <property type="evidence" value="ECO:0007669"/>
    <property type="project" value="InterPro"/>
</dbReference>
<dbReference type="Gene3D" id="3.40.50.300">
    <property type="entry name" value="P-loop containing nucleotide triphosphate hydrolases"/>
    <property type="match status" value="1"/>
</dbReference>
<comment type="caution">
    <text evidence="6">The sequence shown here is derived from an EMBL/GenBank/DDBJ whole genome shotgun (WGS) entry which is preliminary data.</text>
</comment>
<dbReference type="GO" id="GO:0055085">
    <property type="term" value="P:transmembrane transport"/>
    <property type="evidence" value="ECO:0007669"/>
    <property type="project" value="UniProtKB-ARBA"/>
</dbReference>
<evidence type="ECO:0000256" key="1">
    <source>
        <dbReference type="ARBA" id="ARBA00005417"/>
    </source>
</evidence>
<comment type="similarity">
    <text evidence="1">Belongs to the ABC transporter superfamily.</text>
</comment>
<dbReference type="NCBIfam" id="NF008453">
    <property type="entry name" value="PRK11308.1"/>
    <property type="match status" value="1"/>
</dbReference>
<dbReference type="Pfam" id="PF08352">
    <property type="entry name" value="oligo_HPY"/>
    <property type="match status" value="1"/>
</dbReference>
<dbReference type="AlphaFoldDB" id="A0A133NBP8"/>
<reference evidence="6 7" key="1">
    <citation type="submission" date="2016-01" db="EMBL/GenBank/DDBJ databases">
        <authorList>
            <person name="Oliw E.H."/>
        </authorList>
    </citation>
    <scope>NUCLEOTIDE SEQUENCE [LARGE SCALE GENOMIC DNA]</scope>
    <source>
        <strain evidence="6 7">MJR7757A</strain>
    </source>
</reference>
<organism evidence="6 7">
    <name type="scientific">Clostridium perfringens</name>
    <dbReference type="NCBI Taxonomy" id="1502"/>
    <lineage>
        <taxon>Bacteria</taxon>
        <taxon>Bacillati</taxon>
        <taxon>Bacillota</taxon>
        <taxon>Clostridia</taxon>
        <taxon>Eubacteriales</taxon>
        <taxon>Clostridiaceae</taxon>
        <taxon>Clostridium</taxon>
    </lineage>
</organism>
<dbReference type="InterPro" id="IPR017871">
    <property type="entry name" value="ABC_transporter-like_CS"/>
</dbReference>
<dbReference type="FunFam" id="3.40.50.300:FF:000016">
    <property type="entry name" value="Oligopeptide ABC transporter ATP-binding component"/>
    <property type="match status" value="1"/>
</dbReference>
<dbReference type="PROSITE" id="PS50893">
    <property type="entry name" value="ABC_TRANSPORTER_2"/>
    <property type="match status" value="1"/>
</dbReference>
<proteinExistence type="inferred from homology"/>
<evidence type="ECO:0000259" key="5">
    <source>
        <dbReference type="PROSITE" id="PS50893"/>
    </source>
</evidence>
<dbReference type="Pfam" id="PF00005">
    <property type="entry name" value="ABC_tran"/>
    <property type="match status" value="1"/>
</dbReference>
<dbReference type="PROSITE" id="PS00211">
    <property type="entry name" value="ABC_TRANSPORTER_1"/>
    <property type="match status" value="1"/>
</dbReference>
<evidence type="ECO:0000256" key="2">
    <source>
        <dbReference type="ARBA" id="ARBA00022448"/>
    </source>
</evidence>
<protein>
    <submittedName>
        <fullName evidence="6">Oligopeptide ABC transporter, ATP-binding protein AppF</fullName>
    </submittedName>
</protein>
<dbReference type="InterPro" id="IPR003593">
    <property type="entry name" value="AAA+_ATPase"/>
</dbReference>
<evidence type="ECO:0000256" key="4">
    <source>
        <dbReference type="ARBA" id="ARBA00022840"/>
    </source>
</evidence>
<dbReference type="NCBIfam" id="TIGR01727">
    <property type="entry name" value="oligo_HPY"/>
    <property type="match status" value="1"/>
</dbReference>
<dbReference type="GO" id="GO:0005524">
    <property type="term" value="F:ATP binding"/>
    <property type="evidence" value="ECO:0007669"/>
    <property type="project" value="UniProtKB-KW"/>
</dbReference>
<gene>
    <name evidence="6" type="ORF">HMPREF3222_00785</name>
</gene>